<dbReference type="SUPFAM" id="SSF81324">
    <property type="entry name" value="Voltage-gated potassium channels"/>
    <property type="match status" value="1"/>
</dbReference>
<dbReference type="InterPro" id="IPR050818">
    <property type="entry name" value="KCNH_animal-type"/>
</dbReference>
<accession>A0A7S2J4H1</accession>
<dbReference type="PRINTS" id="PR01463">
    <property type="entry name" value="EAGCHANLFMLY"/>
</dbReference>
<protein>
    <recommendedName>
        <fullName evidence="7">Ion transport domain-containing protein</fullName>
    </recommendedName>
</protein>
<dbReference type="GO" id="GO:0005249">
    <property type="term" value="F:voltage-gated potassium channel activity"/>
    <property type="evidence" value="ECO:0007669"/>
    <property type="project" value="InterPro"/>
</dbReference>
<reference evidence="8" key="1">
    <citation type="submission" date="2021-01" db="EMBL/GenBank/DDBJ databases">
        <authorList>
            <person name="Corre E."/>
            <person name="Pelletier E."/>
            <person name="Niang G."/>
            <person name="Scheremetjew M."/>
            <person name="Finn R."/>
            <person name="Kale V."/>
            <person name="Holt S."/>
            <person name="Cochrane G."/>
            <person name="Meng A."/>
            <person name="Brown T."/>
            <person name="Cohen L."/>
        </authorList>
    </citation>
    <scope>NUCLEOTIDE SEQUENCE</scope>
    <source>
        <strain evidence="8">UTEX LB 985</strain>
    </source>
</reference>
<dbReference type="InterPro" id="IPR003938">
    <property type="entry name" value="K_chnl_volt-dep_EAG/ELK/ERG"/>
</dbReference>
<evidence type="ECO:0000256" key="5">
    <source>
        <dbReference type="SAM" id="MobiDB-lite"/>
    </source>
</evidence>
<dbReference type="EMBL" id="HBGU01073430">
    <property type="protein sequence ID" value="CAD9536742.1"/>
    <property type="molecule type" value="Transcribed_RNA"/>
</dbReference>
<dbReference type="SUPFAM" id="SSF51206">
    <property type="entry name" value="cAMP-binding domain-like"/>
    <property type="match status" value="1"/>
</dbReference>
<dbReference type="AlphaFoldDB" id="A0A7S2J4H1"/>
<evidence type="ECO:0000256" key="3">
    <source>
        <dbReference type="ARBA" id="ARBA00022989"/>
    </source>
</evidence>
<name>A0A7S2J4H1_9EUKA</name>
<feature type="transmembrane region" description="Helical" evidence="6">
    <location>
        <begin position="131"/>
        <end position="152"/>
    </location>
</feature>
<feature type="domain" description="Ion transport" evidence="7">
    <location>
        <begin position="51"/>
        <end position="314"/>
    </location>
</feature>
<evidence type="ECO:0000259" key="7">
    <source>
        <dbReference type="Pfam" id="PF00520"/>
    </source>
</evidence>
<evidence type="ECO:0000256" key="6">
    <source>
        <dbReference type="SAM" id="Phobius"/>
    </source>
</evidence>
<evidence type="ECO:0000256" key="1">
    <source>
        <dbReference type="ARBA" id="ARBA00004141"/>
    </source>
</evidence>
<feature type="transmembrane region" description="Helical" evidence="6">
    <location>
        <begin position="55"/>
        <end position="79"/>
    </location>
</feature>
<dbReference type="Gene3D" id="1.10.287.630">
    <property type="entry name" value="Helix hairpin bin"/>
    <property type="match status" value="1"/>
</dbReference>
<evidence type="ECO:0000256" key="4">
    <source>
        <dbReference type="ARBA" id="ARBA00023136"/>
    </source>
</evidence>
<feature type="transmembrane region" description="Helical" evidence="6">
    <location>
        <begin position="91"/>
        <end position="110"/>
    </location>
</feature>
<evidence type="ECO:0000256" key="2">
    <source>
        <dbReference type="ARBA" id="ARBA00022692"/>
    </source>
</evidence>
<feature type="transmembrane region" description="Helical" evidence="6">
    <location>
        <begin position="194"/>
        <end position="215"/>
    </location>
</feature>
<comment type="subcellular location">
    <subcellularLocation>
        <location evidence="1">Membrane</location>
        <topology evidence="1">Multi-pass membrane protein</topology>
    </subcellularLocation>
</comment>
<dbReference type="GO" id="GO:0042391">
    <property type="term" value="P:regulation of membrane potential"/>
    <property type="evidence" value="ECO:0007669"/>
    <property type="project" value="TreeGrafter"/>
</dbReference>
<dbReference type="InterPro" id="IPR005821">
    <property type="entry name" value="Ion_trans_dom"/>
</dbReference>
<evidence type="ECO:0000313" key="8">
    <source>
        <dbReference type="EMBL" id="CAD9536742.1"/>
    </source>
</evidence>
<dbReference type="PANTHER" id="PTHR10217">
    <property type="entry name" value="VOLTAGE AND LIGAND GATED POTASSIUM CHANNEL"/>
    <property type="match status" value="1"/>
</dbReference>
<dbReference type="GO" id="GO:0005886">
    <property type="term" value="C:plasma membrane"/>
    <property type="evidence" value="ECO:0007669"/>
    <property type="project" value="TreeGrafter"/>
</dbReference>
<keyword evidence="3 6" id="KW-1133">Transmembrane helix</keyword>
<dbReference type="PANTHER" id="PTHR10217:SF435">
    <property type="entry name" value="POTASSIUM VOLTAGE-GATED CHANNEL PROTEIN EAG"/>
    <property type="match status" value="1"/>
</dbReference>
<dbReference type="Pfam" id="PF00520">
    <property type="entry name" value="Ion_trans"/>
    <property type="match status" value="1"/>
</dbReference>
<dbReference type="Gene3D" id="2.60.120.10">
    <property type="entry name" value="Jelly Rolls"/>
    <property type="match status" value="1"/>
</dbReference>
<organism evidence="8">
    <name type="scientific">Haptolina brevifila</name>
    <dbReference type="NCBI Taxonomy" id="156173"/>
    <lineage>
        <taxon>Eukaryota</taxon>
        <taxon>Haptista</taxon>
        <taxon>Haptophyta</taxon>
        <taxon>Prymnesiophyceae</taxon>
        <taxon>Prymnesiales</taxon>
        <taxon>Prymnesiaceae</taxon>
        <taxon>Haptolina</taxon>
    </lineage>
</organism>
<dbReference type="InterPro" id="IPR018490">
    <property type="entry name" value="cNMP-bd_dom_sf"/>
</dbReference>
<sequence length="616" mass="69046">MSGVLRNALSTLPCCEQGEKAELDDSNVDAVIARNLWKNHRILPPTSKNKQHWDLMMMLLVFYNCVYIPIELCFLGNLGIGKTTAHEVVDYLIDSLFFFDILINCRTAYYDEDYEMVLDGKQIFRNYRKSWWFYIDLLAVVPFDLLLALFLIGSDSSGSSIGTVFGMFKLPRLLRLLRIFKKLDVVAAANALRIVALMVMFCLIAHWFACIWWIIGWQEYQADLREARSGGNGEGLSHGVSWLQRIPGELLTNGTSFEHQYLSSMYWSLTTLMKTPWVGPDTVGEKMFASLAVVMGAILFAALLGNVTALVQTFDKGNAQKREKITTLHQFNASRKVPLVLQRKLMAYVDAEWSITSGLDDSSVLAQLPGQLRGNIVASIYKDTLLKAPLFSSCSLECAKSLLLRLQPEVCLQKEVLIARDQLCQEVYLLMRGAMQVASSEGEVQTGVRKPALMFRMIEKPGSIIGHIDPFQREVPRYPFLVTAVRQSHLVSLTRVDVLDVLSNFEGEDCASVLKVLRVEHQNTITSLTDKRERPTAAARSAEGEPAESAVKESKPGAPDSAPSEQTLQTLRTRVTEMEQKLAKCVDDMQAARECTEVLPHLVFLVNSVTQDNLNS</sequence>
<gene>
    <name evidence="8" type="ORF">CBRE1094_LOCUS39986</name>
</gene>
<keyword evidence="4 6" id="KW-0472">Membrane</keyword>
<dbReference type="InterPro" id="IPR014710">
    <property type="entry name" value="RmlC-like_jellyroll"/>
</dbReference>
<dbReference type="Gene3D" id="1.10.287.70">
    <property type="match status" value="1"/>
</dbReference>
<keyword evidence="2 6" id="KW-0812">Transmembrane</keyword>
<feature type="transmembrane region" description="Helical" evidence="6">
    <location>
        <begin position="287"/>
        <end position="311"/>
    </location>
</feature>
<feature type="region of interest" description="Disordered" evidence="5">
    <location>
        <begin position="527"/>
        <end position="566"/>
    </location>
</feature>
<proteinExistence type="predicted"/>